<feature type="domain" description="Major facilitator superfamily (MFS) profile" evidence="7">
    <location>
        <begin position="15"/>
        <end position="426"/>
    </location>
</feature>
<comment type="caution">
    <text evidence="8">The sequence shown here is derived from an EMBL/GenBank/DDBJ whole genome shotgun (WGS) entry which is preliminary data.</text>
</comment>
<reference evidence="8 9" key="1">
    <citation type="submission" date="2024-07" db="EMBL/GenBank/DDBJ databases">
        <authorList>
            <person name="Ren Q."/>
        </authorList>
    </citation>
    <scope>NUCLEOTIDE SEQUENCE [LARGE SCALE GENOMIC DNA]</scope>
    <source>
        <strain evidence="8 9">REN37</strain>
    </source>
</reference>
<evidence type="ECO:0000256" key="4">
    <source>
        <dbReference type="ARBA" id="ARBA00022989"/>
    </source>
</evidence>
<evidence type="ECO:0000313" key="8">
    <source>
        <dbReference type="EMBL" id="MEY1662568.1"/>
    </source>
</evidence>
<dbReference type="PANTHER" id="PTHR12778">
    <property type="entry name" value="SOLUTE CARRIER FAMILY 33 ACETYL-COA TRANSPORTER -RELATED"/>
    <property type="match status" value="1"/>
</dbReference>
<evidence type="ECO:0000256" key="2">
    <source>
        <dbReference type="ARBA" id="ARBA00022448"/>
    </source>
</evidence>
<dbReference type="InterPro" id="IPR036259">
    <property type="entry name" value="MFS_trans_sf"/>
</dbReference>
<dbReference type="EMBL" id="JBGCUO010000001">
    <property type="protein sequence ID" value="MEY1662568.1"/>
    <property type="molecule type" value="Genomic_DNA"/>
</dbReference>
<evidence type="ECO:0000259" key="7">
    <source>
        <dbReference type="PROSITE" id="PS50850"/>
    </source>
</evidence>
<dbReference type="PANTHER" id="PTHR12778:SF10">
    <property type="entry name" value="MAJOR FACILITATOR SUPERFAMILY DOMAIN-CONTAINING PROTEIN 3"/>
    <property type="match status" value="1"/>
</dbReference>
<dbReference type="InterPro" id="IPR020846">
    <property type="entry name" value="MFS_dom"/>
</dbReference>
<feature type="transmembrane region" description="Helical" evidence="6">
    <location>
        <begin position="181"/>
        <end position="199"/>
    </location>
</feature>
<evidence type="ECO:0000256" key="5">
    <source>
        <dbReference type="ARBA" id="ARBA00023136"/>
    </source>
</evidence>
<keyword evidence="9" id="KW-1185">Reference proteome</keyword>
<feature type="transmembrane region" description="Helical" evidence="6">
    <location>
        <begin position="399"/>
        <end position="422"/>
    </location>
</feature>
<keyword evidence="3 6" id="KW-0812">Transmembrane</keyword>
<organism evidence="8 9">
    <name type="scientific">Isoalcanivorax beigongshangi</name>
    <dbReference type="NCBI Taxonomy" id="3238810"/>
    <lineage>
        <taxon>Bacteria</taxon>
        <taxon>Pseudomonadati</taxon>
        <taxon>Pseudomonadota</taxon>
        <taxon>Gammaproteobacteria</taxon>
        <taxon>Oceanospirillales</taxon>
        <taxon>Alcanivoracaceae</taxon>
        <taxon>Isoalcanivorax</taxon>
    </lineage>
</organism>
<accession>A0ABV4AJ33</accession>
<dbReference type="Proteomes" id="UP001562065">
    <property type="component" value="Unassembled WGS sequence"/>
</dbReference>
<dbReference type="Gene3D" id="1.20.1250.20">
    <property type="entry name" value="MFS general substrate transporter like domains"/>
    <property type="match status" value="2"/>
</dbReference>
<comment type="subcellular location">
    <subcellularLocation>
        <location evidence="1">Membrane</location>
        <topology evidence="1">Multi-pass membrane protein</topology>
    </subcellularLocation>
</comment>
<sequence length="434" mass="47291">MSAPLASARIYLQPRMLALLVLGFASGLPAPLVFSNLSMWLKTEGISRTDIGLFALASTPYAISFLWAPLVDQLRLPLLGRWLGQRRSWMLLTQLLMVATLLFMARFSPAGHIQALALAAVMVSFVSATYDIVLDAFRIESLKPNQYGAGSAIAIWGWHLGGTMVGGAGGLYLAHYYGWNLSYQVLALSLLLGIVAVLLSPEPERTAPPPAPPSASRWQTVTGWLRHTLVEPFRDFTQRDGWLLILSFVFLFKFGDAMLGRMSNVFYLELGFELVDIANISKIYGFLANLIGVFLGGLVAQRLGYLKALMLCGLLAALTNLTYSALAVIGPQNWALAVAVISDNLTMGLVTVAFVAYLSSLCNVAYTATQYSLLSSLGNLSRIWLASSSGYVVDQLGGNWSLFFMLTAALALVGLPLLWLIMRRFPDHAAQRSP</sequence>
<feature type="transmembrane region" description="Helical" evidence="6">
    <location>
        <begin position="113"/>
        <end position="133"/>
    </location>
</feature>
<dbReference type="Pfam" id="PF07690">
    <property type="entry name" value="MFS_1"/>
    <property type="match status" value="1"/>
</dbReference>
<dbReference type="RefSeq" id="WP_369455802.1">
    <property type="nucleotide sequence ID" value="NZ_JBGCUO010000001.1"/>
</dbReference>
<feature type="transmembrane region" description="Helical" evidence="6">
    <location>
        <begin position="89"/>
        <end position="107"/>
    </location>
</feature>
<evidence type="ECO:0000256" key="3">
    <source>
        <dbReference type="ARBA" id="ARBA00022692"/>
    </source>
</evidence>
<evidence type="ECO:0000256" key="1">
    <source>
        <dbReference type="ARBA" id="ARBA00004141"/>
    </source>
</evidence>
<evidence type="ECO:0000256" key="6">
    <source>
        <dbReference type="SAM" id="Phobius"/>
    </source>
</evidence>
<dbReference type="SUPFAM" id="SSF103473">
    <property type="entry name" value="MFS general substrate transporter"/>
    <property type="match status" value="1"/>
</dbReference>
<feature type="transmembrane region" description="Helical" evidence="6">
    <location>
        <begin position="51"/>
        <end position="68"/>
    </location>
</feature>
<evidence type="ECO:0000313" key="9">
    <source>
        <dbReference type="Proteomes" id="UP001562065"/>
    </source>
</evidence>
<keyword evidence="2" id="KW-0813">Transport</keyword>
<dbReference type="InterPro" id="IPR004752">
    <property type="entry name" value="AmpG_permease/AT-1"/>
</dbReference>
<name>A0ABV4AJ33_9GAMM</name>
<dbReference type="PROSITE" id="PS50850">
    <property type="entry name" value="MFS"/>
    <property type="match status" value="1"/>
</dbReference>
<dbReference type="InterPro" id="IPR011701">
    <property type="entry name" value="MFS"/>
</dbReference>
<protein>
    <submittedName>
        <fullName evidence="8">MFS transporter</fullName>
    </submittedName>
</protein>
<keyword evidence="5 6" id="KW-0472">Membrane</keyword>
<feature type="transmembrane region" description="Helical" evidence="6">
    <location>
        <begin position="153"/>
        <end position="175"/>
    </location>
</feature>
<feature type="transmembrane region" description="Helical" evidence="6">
    <location>
        <begin position="242"/>
        <end position="263"/>
    </location>
</feature>
<feature type="transmembrane region" description="Helical" evidence="6">
    <location>
        <begin position="283"/>
        <end position="301"/>
    </location>
</feature>
<dbReference type="NCBIfam" id="TIGR00901">
    <property type="entry name" value="2A0125"/>
    <property type="match status" value="1"/>
</dbReference>
<proteinExistence type="predicted"/>
<keyword evidence="4 6" id="KW-1133">Transmembrane helix</keyword>
<gene>
    <name evidence="8" type="ORF">AB5I84_10455</name>
</gene>